<feature type="compositionally biased region" description="Gly residues" evidence="1">
    <location>
        <begin position="18"/>
        <end position="27"/>
    </location>
</feature>
<sequence length="103" mass="9926">MGQEGGGAADALRRKVGGEGLTYGGGADVPLQPGGDTGGEMGRVAGGEEEAGVVAAQAREKVGGRLEKSRGGVPGARDGGERLARSALLRLGGGSRARGAVGG</sequence>
<feature type="compositionally biased region" description="Basic and acidic residues" evidence="1">
    <location>
        <begin position="58"/>
        <end position="70"/>
    </location>
</feature>
<evidence type="ECO:0000313" key="2">
    <source>
        <dbReference type="EMBL" id="MDQ0686065.1"/>
    </source>
</evidence>
<accession>A0ABU0Q5W7</accession>
<comment type="caution">
    <text evidence="2">The sequence shown here is derived from an EMBL/GenBank/DDBJ whole genome shotgun (WGS) entry which is preliminary data.</text>
</comment>
<protein>
    <submittedName>
        <fullName evidence="2">Uncharacterized protein</fullName>
    </submittedName>
</protein>
<gene>
    <name evidence="2" type="ORF">QFZ56_005028</name>
</gene>
<proteinExistence type="predicted"/>
<evidence type="ECO:0000313" key="3">
    <source>
        <dbReference type="Proteomes" id="UP001243364"/>
    </source>
</evidence>
<evidence type="ECO:0000256" key="1">
    <source>
        <dbReference type="SAM" id="MobiDB-lite"/>
    </source>
</evidence>
<organism evidence="2 3">
    <name type="scientific">Streptomyces achromogenes</name>
    <dbReference type="NCBI Taxonomy" id="67255"/>
    <lineage>
        <taxon>Bacteria</taxon>
        <taxon>Bacillati</taxon>
        <taxon>Actinomycetota</taxon>
        <taxon>Actinomycetes</taxon>
        <taxon>Kitasatosporales</taxon>
        <taxon>Streptomycetaceae</taxon>
        <taxon>Streptomyces</taxon>
    </lineage>
</organism>
<keyword evidence="3" id="KW-1185">Reference proteome</keyword>
<reference evidence="2 3" key="1">
    <citation type="submission" date="2023-07" db="EMBL/GenBank/DDBJ databases">
        <title>Comparative genomics of wheat-associated soil bacteria to identify genetic determinants of phenazine resistance.</title>
        <authorList>
            <person name="Mouncey N."/>
        </authorList>
    </citation>
    <scope>NUCLEOTIDE SEQUENCE [LARGE SCALE GENOMIC DNA]</scope>
    <source>
        <strain evidence="2 3">W4I19-2</strain>
    </source>
</reference>
<feature type="region of interest" description="Disordered" evidence="1">
    <location>
        <begin position="1"/>
        <end position="44"/>
    </location>
</feature>
<dbReference type="EMBL" id="JAUSYA010000001">
    <property type="protein sequence ID" value="MDQ0686065.1"/>
    <property type="molecule type" value="Genomic_DNA"/>
</dbReference>
<dbReference type="Proteomes" id="UP001243364">
    <property type="component" value="Unassembled WGS sequence"/>
</dbReference>
<feature type="region of interest" description="Disordered" evidence="1">
    <location>
        <begin position="58"/>
        <end position="80"/>
    </location>
</feature>
<feature type="compositionally biased region" description="Gly residues" evidence="1">
    <location>
        <begin position="35"/>
        <end position="44"/>
    </location>
</feature>
<name>A0ABU0Q5W7_STRAH</name>